<dbReference type="PaxDb" id="610130-Closa_1047"/>
<organism evidence="3 4">
    <name type="scientific">Lacrimispora saccharolytica (strain ATCC 35040 / DSM 2544 / NRCC 2533 / WM1)</name>
    <name type="common">Clostridium saccharolyticum</name>
    <dbReference type="NCBI Taxonomy" id="610130"/>
    <lineage>
        <taxon>Bacteria</taxon>
        <taxon>Bacillati</taxon>
        <taxon>Bacillota</taxon>
        <taxon>Clostridia</taxon>
        <taxon>Lachnospirales</taxon>
        <taxon>Lachnospiraceae</taxon>
        <taxon>Lacrimispora</taxon>
    </lineage>
</organism>
<dbReference type="InterPro" id="IPR052174">
    <property type="entry name" value="Flavoredoxin"/>
</dbReference>
<proteinExistence type="inferred from homology"/>
<dbReference type="AlphaFoldDB" id="D9R7D5"/>
<evidence type="ECO:0000313" key="3">
    <source>
        <dbReference type="EMBL" id="ADL03664.1"/>
    </source>
</evidence>
<dbReference type="Gene3D" id="2.30.110.10">
    <property type="entry name" value="Electron Transport, Fmn-binding Protein, Chain A"/>
    <property type="match status" value="1"/>
</dbReference>
<protein>
    <recommendedName>
        <fullName evidence="2">Flavin reductase like domain-containing protein</fullName>
    </recommendedName>
</protein>
<dbReference type="GO" id="GO:0010181">
    <property type="term" value="F:FMN binding"/>
    <property type="evidence" value="ECO:0007669"/>
    <property type="project" value="InterPro"/>
</dbReference>
<dbReference type="InterPro" id="IPR002563">
    <property type="entry name" value="Flavin_Rdtase-like_dom"/>
</dbReference>
<dbReference type="Proteomes" id="UP000001662">
    <property type="component" value="Chromosome"/>
</dbReference>
<sequence length="176" mass="20326">MLRPVDLKQVPMDAITMIGKEWMLISAGTHQKYNMMTASWGGIGIMWNKNVTNIVLRPQRYTLEFINRSEYYALNFFGDQCRSALNYCGSHSGRDVDKEKETGLTPVFDGKAPYFSEARLVLICRKLYQQTIDPNGFFDKTLDQQNYPNKDYHEHIIGEIVQVLMADECMRLGEIL</sequence>
<dbReference type="GO" id="GO:0016646">
    <property type="term" value="F:oxidoreductase activity, acting on the CH-NH group of donors, NAD or NADP as acceptor"/>
    <property type="evidence" value="ECO:0007669"/>
    <property type="project" value="UniProtKB-ARBA"/>
</dbReference>
<feature type="domain" description="Flavin reductase like" evidence="2">
    <location>
        <begin position="23"/>
        <end position="167"/>
    </location>
</feature>
<dbReference type="InterPro" id="IPR012349">
    <property type="entry name" value="Split_barrel_FMN-bd"/>
</dbReference>
<dbReference type="HOGENOM" id="CLU_102849_0_0_9"/>
<dbReference type="eggNOG" id="COG1853">
    <property type="taxonomic scope" value="Bacteria"/>
</dbReference>
<dbReference type="STRING" id="610130.Closa_1047"/>
<dbReference type="PANTHER" id="PTHR43567:SF5">
    <property type="entry name" value="HYPOTHETICAL CYTOSOLIC PROTEIN"/>
    <property type="match status" value="1"/>
</dbReference>
<dbReference type="SUPFAM" id="SSF50475">
    <property type="entry name" value="FMN-binding split barrel"/>
    <property type="match status" value="1"/>
</dbReference>
<gene>
    <name evidence="3" type="ordered locus">Closa_1047</name>
</gene>
<dbReference type="PANTHER" id="PTHR43567">
    <property type="entry name" value="FLAVOREDOXIN-RELATED-RELATED"/>
    <property type="match status" value="1"/>
</dbReference>
<evidence type="ECO:0000259" key="2">
    <source>
        <dbReference type="Pfam" id="PF01613"/>
    </source>
</evidence>
<dbReference type="RefSeq" id="WP_013271759.1">
    <property type="nucleotide sequence ID" value="NC_014376.1"/>
</dbReference>
<dbReference type="OrthoDB" id="9791490at2"/>
<dbReference type="KEGG" id="csh:Closa_1047"/>
<evidence type="ECO:0000313" key="4">
    <source>
        <dbReference type="Proteomes" id="UP000001662"/>
    </source>
</evidence>
<dbReference type="EMBL" id="CP002109">
    <property type="protein sequence ID" value="ADL03664.1"/>
    <property type="molecule type" value="Genomic_DNA"/>
</dbReference>
<keyword evidence="4" id="KW-1185">Reference proteome</keyword>
<accession>D9R7D5</accession>
<comment type="similarity">
    <text evidence="1">Belongs to the flavoredoxin family.</text>
</comment>
<evidence type="ECO:0000256" key="1">
    <source>
        <dbReference type="ARBA" id="ARBA00038054"/>
    </source>
</evidence>
<reference evidence="3" key="1">
    <citation type="submission" date="2010-07" db="EMBL/GenBank/DDBJ databases">
        <title>Complete sequence of Clostridium saccharolyticum WM1.</title>
        <authorList>
            <consortium name="US DOE Joint Genome Institute"/>
            <person name="Lucas S."/>
            <person name="Copeland A."/>
            <person name="Lapidus A."/>
            <person name="Cheng J.-F."/>
            <person name="Bruce D."/>
            <person name="Goodwin L."/>
            <person name="Pitluck S."/>
            <person name="Chertkov O."/>
            <person name="Detter J.C."/>
            <person name="Han C."/>
            <person name="Tapia R."/>
            <person name="Land M."/>
            <person name="Hauser L."/>
            <person name="Chang Y.-J."/>
            <person name="Jeffries C."/>
            <person name="Kyrpides N."/>
            <person name="Ivanova N."/>
            <person name="Mikhailova N."/>
            <person name="Mouttaki H."/>
            <person name="Lin L."/>
            <person name="Zhou J."/>
            <person name="Hemme C.L."/>
            <person name="Woyke T."/>
        </authorList>
    </citation>
    <scope>NUCLEOTIDE SEQUENCE [LARGE SCALE GENOMIC DNA]</scope>
    <source>
        <strain evidence="3">WM1</strain>
    </source>
</reference>
<name>D9R7D5_LACSW</name>
<dbReference type="Pfam" id="PF01613">
    <property type="entry name" value="Flavin_Reduct"/>
    <property type="match status" value="1"/>
</dbReference>